<evidence type="ECO:0000313" key="3">
    <source>
        <dbReference type="Proteomes" id="UP000052015"/>
    </source>
</evidence>
<feature type="transmembrane region" description="Helical" evidence="1">
    <location>
        <begin position="87"/>
        <end position="104"/>
    </location>
</feature>
<feature type="transmembrane region" description="Helical" evidence="1">
    <location>
        <begin position="29"/>
        <end position="50"/>
    </location>
</feature>
<dbReference type="STRING" id="908809.ABG79_00547"/>
<keyword evidence="1" id="KW-0812">Transmembrane</keyword>
<keyword evidence="1" id="KW-0472">Membrane</keyword>
<dbReference type="EMBL" id="LKHP01000002">
    <property type="protein sequence ID" value="KRQ87742.1"/>
    <property type="molecule type" value="Genomic_DNA"/>
</dbReference>
<keyword evidence="3" id="KW-1185">Reference proteome</keyword>
<reference evidence="2 3" key="1">
    <citation type="submission" date="2015-09" db="EMBL/GenBank/DDBJ databases">
        <title>Draft genome sequence of a Caloramator mitchellensis, a moderate thermophile from the Great Artesian Basin of Australia.</title>
        <authorList>
            <person name="Patel B.K."/>
        </authorList>
    </citation>
    <scope>NUCLEOTIDE SEQUENCE [LARGE SCALE GENOMIC DNA]</scope>
    <source>
        <strain evidence="2 3">VF08</strain>
    </source>
</reference>
<proteinExistence type="predicted"/>
<comment type="caution">
    <text evidence="2">The sequence shown here is derived from an EMBL/GenBank/DDBJ whole genome shotgun (WGS) entry which is preliminary data.</text>
</comment>
<feature type="transmembrane region" description="Helical" evidence="1">
    <location>
        <begin position="7"/>
        <end position="23"/>
    </location>
</feature>
<protein>
    <recommendedName>
        <fullName evidence="4">ATP synthase I chain</fullName>
    </recommendedName>
</protein>
<dbReference type="RefSeq" id="WP_057976858.1">
    <property type="nucleotide sequence ID" value="NZ_LKHP01000002.1"/>
</dbReference>
<dbReference type="Proteomes" id="UP000052015">
    <property type="component" value="Unassembled WGS sequence"/>
</dbReference>
<accession>A0A0R3K2F5</accession>
<organism evidence="2 3">
    <name type="scientific">Caloramator mitchellensis</name>
    <dbReference type="NCBI Taxonomy" id="908809"/>
    <lineage>
        <taxon>Bacteria</taxon>
        <taxon>Bacillati</taxon>
        <taxon>Bacillota</taxon>
        <taxon>Clostridia</taxon>
        <taxon>Eubacteriales</taxon>
        <taxon>Clostridiaceae</taxon>
        <taxon>Caloramator</taxon>
    </lineage>
</organism>
<evidence type="ECO:0000313" key="2">
    <source>
        <dbReference type="EMBL" id="KRQ87742.1"/>
    </source>
</evidence>
<keyword evidence="1" id="KW-1133">Transmembrane helix</keyword>
<name>A0A0R3K2F5_CALMK</name>
<gene>
    <name evidence="2" type="ORF">ABG79_00547</name>
</gene>
<evidence type="ECO:0008006" key="4">
    <source>
        <dbReference type="Google" id="ProtNLM"/>
    </source>
</evidence>
<feature type="transmembrane region" description="Helical" evidence="1">
    <location>
        <begin position="62"/>
        <end position="81"/>
    </location>
</feature>
<evidence type="ECO:0000256" key="1">
    <source>
        <dbReference type="SAM" id="Phobius"/>
    </source>
</evidence>
<dbReference type="AlphaFoldDB" id="A0A0R3K2F5"/>
<sequence length="118" mass="13645">MKNLKTFGILLSSILIALILIDTKWAKDFIFGFLLEMFNLFNQHFSLNLILKKQRNIIATHWLLYITRYSLYGGLFALYVFKTNPNVLIIFIGIFAAKVFGILLELNRLKGGGECVRR</sequence>